<dbReference type="PANTHER" id="PTHR47481">
    <property type="match status" value="1"/>
</dbReference>
<feature type="region of interest" description="Disordered" evidence="1">
    <location>
        <begin position="162"/>
        <end position="204"/>
    </location>
</feature>
<protein>
    <recommendedName>
        <fullName evidence="4">Retrotransposon gag domain-containing protein</fullName>
    </recommendedName>
</protein>
<accession>A0A453G838</accession>
<dbReference type="EnsemblPlants" id="AET3Gv20916300.1">
    <property type="protein sequence ID" value="AET3Gv20916300.1"/>
    <property type="gene ID" value="AET3Gv20916300"/>
</dbReference>
<reference evidence="2" key="3">
    <citation type="journal article" date="2017" name="Nature">
        <title>Genome sequence of the progenitor of the wheat D genome Aegilops tauschii.</title>
        <authorList>
            <person name="Luo M.C."/>
            <person name="Gu Y.Q."/>
            <person name="Puiu D."/>
            <person name="Wang H."/>
            <person name="Twardziok S.O."/>
            <person name="Deal K.R."/>
            <person name="Huo N."/>
            <person name="Zhu T."/>
            <person name="Wang L."/>
            <person name="Wang Y."/>
            <person name="McGuire P.E."/>
            <person name="Liu S."/>
            <person name="Long H."/>
            <person name="Ramasamy R.K."/>
            <person name="Rodriguez J.C."/>
            <person name="Van S.L."/>
            <person name="Yuan L."/>
            <person name="Wang Z."/>
            <person name="Xia Z."/>
            <person name="Xiao L."/>
            <person name="Anderson O.D."/>
            <person name="Ouyang S."/>
            <person name="Liang Y."/>
            <person name="Zimin A.V."/>
            <person name="Pertea G."/>
            <person name="Qi P."/>
            <person name="Bennetzen J.L."/>
            <person name="Dai X."/>
            <person name="Dawson M.W."/>
            <person name="Muller H.G."/>
            <person name="Kugler K."/>
            <person name="Rivarola-Duarte L."/>
            <person name="Spannagl M."/>
            <person name="Mayer K.F.X."/>
            <person name="Lu F.H."/>
            <person name="Bevan M.W."/>
            <person name="Leroy P."/>
            <person name="Li P."/>
            <person name="You F.M."/>
            <person name="Sun Q."/>
            <person name="Liu Z."/>
            <person name="Lyons E."/>
            <person name="Wicker T."/>
            <person name="Salzberg S.L."/>
            <person name="Devos K.M."/>
            <person name="Dvorak J."/>
        </authorList>
    </citation>
    <scope>NUCLEOTIDE SEQUENCE [LARGE SCALE GENOMIC DNA]</scope>
    <source>
        <strain evidence="2">cv. AL8/78</strain>
    </source>
</reference>
<evidence type="ECO:0000313" key="3">
    <source>
        <dbReference type="Proteomes" id="UP000015105"/>
    </source>
</evidence>
<proteinExistence type="predicted"/>
<evidence type="ECO:0008006" key="4">
    <source>
        <dbReference type="Google" id="ProtNLM"/>
    </source>
</evidence>
<reference evidence="2" key="4">
    <citation type="submission" date="2019-03" db="UniProtKB">
        <authorList>
            <consortium name="EnsemblPlants"/>
        </authorList>
    </citation>
    <scope>IDENTIFICATION</scope>
</reference>
<reference evidence="3" key="1">
    <citation type="journal article" date="2014" name="Science">
        <title>Ancient hybridizations among the ancestral genomes of bread wheat.</title>
        <authorList>
            <consortium name="International Wheat Genome Sequencing Consortium,"/>
            <person name="Marcussen T."/>
            <person name="Sandve S.R."/>
            <person name="Heier L."/>
            <person name="Spannagl M."/>
            <person name="Pfeifer M."/>
            <person name="Jakobsen K.S."/>
            <person name="Wulff B.B."/>
            <person name="Steuernagel B."/>
            <person name="Mayer K.F."/>
            <person name="Olsen O.A."/>
        </authorList>
    </citation>
    <scope>NUCLEOTIDE SEQUENCE [LARGE SCALE GENOMIC DNA]</scope>
    <source>
        <strain evidence="3">cv. AL8/78</strain>
    </source>
</reference>
<dbReference type="Proteomes" id="UP000015105">
    <property type="component" value="Chromosome 3D"/>
</dbReference>
<evidence type="ECO:0000256" key="1">
    <source>
        <dbReference type="SAM" id="MobiDB-lite"/>
    </source>
</evidence>
<dbReference type="AlphaFoldDB" id="A0A453G838"/>
<dbReference type="Pfam" id="PF14223">
    <property type="entry name" value="Retrotran_gag_2"/>
    <property type="match status" value="1"/>
</dbReference>
<organism evidence="2 3">
    <name type="scientific">Aegilops tauschii subsp. strangulata</name>
    <name type="common">Goatgrass</name>
    <dbReference type="NCBI Taxonomy" id="200361"/>
    <lineage>
        <taxon>Eukaryota</taxon>
        <taxon>Viridiplantae</taxon>
        <taxon>Streptophyta</taxon>
        <taxon>Embryophyta</taxon>
        <taxon>Tracheophyta</taxon>
        <taxon>Spermatophyta</taxon>
        <taxon>Magnoliopsida</taxon>
        <taxon>Liliopsida</taxon>
        <taxon>Poales</taxon>
        <taxon>Poaceae</taxon>
        <taxon>BOP clade</taxon>
        <taxon>Pooideae</taxon>
        <taxon>Triticodae</taxon>
        <taxon>Triticeae</taxon>
        <taxon>Triticinae</taxon>
        <taxon>Aegilops</taxon>
    </lineage>
</organism>
<dbReference type="Gramene" id="AET3Gv20916300.1">
    <property type="protein sequence ID" value="AET3Gv20916300.1"/>
    <property type="gene ID" value="AET3Gv20916300"/>
</dbReference>
<dbReference type="PANTHER" id="PTHR47481:SF41">
    <property type="entry name" value="COPIA-LIKE POLYPROTEIN_RETROTRANSPOSON"/>
    <property type="match status" value="1"/>
</dbReference>
<feature type="compositionally biased region" description="Low complexity" evidence="1">
    <location>
        <begin position="173"/>
        <end position="184"/>
    </location>
</feature>
<keyword evidence="3" id="KW-1185">Reference proteome</keyword>
<reference evidence="2" key="5">
    <citation type="journal article" date="2021" name="G3 (Bethesda)">
        <title>Aegilops tauschii genome assembly Aet v5.0 features greater sequence contiguity and improved annotation.</title>
        <authorList>
            <person name="Wang L."/>
            <person name="Zhu T."/>
            <person name="Rodriguez J.C."/>
            <person name="Deal K.R."/>
            <person name="Dubcovsky J."/>
            <person name="McGuire P.E."/>
            <person name="Lux T."/>
            <person name="Spannagl M."/>
            <person name="Mayer K.F.X."/>
            <person name="Baldrich P."/>
            <person name="Meyers B.C."/>
            <person name="Huo N."/>
            <person name="Gu Y.Q."/>
            <person name="Zhou H."/>
            <person name="Devos K.M."/>
            <person name="Bennetzen J.L."/>
            <person name="Unver T."/>
            <person name="Budak H."/>
            <person name="Gulick P.J."/>
            <person name="Galiba G."/>
            <person name="Kalapos B."/>
            <person name="Nelson D.R."/>
            <person name="Li P."/>
            <person name="You F.M."/>
            <person name="Luo M.C."/>
            <person name="Dvorak J."/>
        </authorList>
    </citation>
    <scope>NUCLEOTIDE SEQUENCE [LARGE SCALE GENOMIC DNA]</scope>
    <source>
        <strain evidence="2">cv. AL8/78</strain>
    </source>
</reference>
<evidence type="ECO:0000313" key="2">
    <source>
        <dbReference type="EnsemblPlants" id="AET3Gv20916300.1"/>
    </source>
</evidence>
<reference evidence="3" key="2">
    <citation type="journal article" date="2017" name="Nat. Plants">
        <title>The Aegilops tauschii genome reveals multiple impacts of transposons.</title>
        <authorList>
            <person name="Zhao G."/>
            <person name="Zou C."/>
            <person name="Li K."/>
            <person name="Wang K."/>
            <person name="Li T."/>
            <person name="Gao L."/>
            <person name="Zhang X."/>
            <person name="Wang H."/>
            <person name="Yang Z."/>
            <person name="Liu X."/>
            <person name="Jiang W."/>
            <person name="Mao L."/>
            <person name="Kong X."/>
            <person name="Jiao Y."/>
            <person name="Jia J."/>
        </authorList>
    </citation>
    <scope>NUCLEOTIDE SEQUENCE [LARGE SCALE GENOMIC DNA]</scope>
    <source>
        <strain evidence="3">cv. AL8/78</strain>
    </source>
</reference>
<dbReference type="STRING" id="200361.A0A453G838"/>
<sequence>IMVLVRYGVTHLIEHPPPPNADAAYLELDAHVALWIYATLSDAMVDHVVGATTTFAIWKKIHDYFLSNRAARFMILNRQYRNLKQGDLSVQEYARRIKLLTDGLADIEHAVTEVDLTTQFLHGLDKRLDTIRVVLGDQGLPFDVVLSRVSLAEESMAQRSAEESASVFALHNGSPSSGSSSSTGGPRGDRSGERTPGPSPHPPA</sequence>
<name>A0A453G838_AEGTS</name>